<feature type="non-terminal residue" evidence="2">
    <location>
        <position position="236"/>
    </location>
</feature>
<accession>A0AAN6UVI1</accession>
<dbReference type="RefSeq" id="XP_062633348.1">
    <property type="nucleotide sequence ID" value="XM_062782107.1"/>
</dbReference>
<dbReference type="AlphaFoldDB" id="A0AAN6UVI1"/>
<proteinExistence type="predicted"/>
<protein>
    <recommendedName>
        <fullName evidence="4">WW domain-containing protein</fullName>
    </recommendedName>
</protein>
<dbReference type="EMBL" id="MU853643">
    <property type="protein sequence ID" value="KAK4139977.1"/>
    <property type="molecule type" value="Genomic_DNA"/>
</dbReference>
<dbReference type="Proteomes" id="UP001302676">
    <property type="component" value="Unassembled WGS sequence"/>
</dbReference>
<keyword evidence="3" id="KW-1185">Reference proteome</keyword>
<comment type="caution">
    <text evidence="2">The sequence shown here is derived from an EMBL/GenBank/DDBJ whole genome shotgun (WGS) entry which is preliminary data.</text>
</comment>
<dbReference type="SUPFAM" id="SSF51045">
    <property type="entry name" value="WW domain"/>
    <property type="match status" value="1"/>
</dbReference>
<organism evidence="2 3">
    <name type="scientific">Dichotomopilus funicola</name>
    <dbReference type="NCBI Taxonomy" id="1934379"/>
    <lineage>
        <taxon>Eukaryota</taxon>
        <taxon>Fungi</taxon>
        <taxon>Dikarya</taxon>
        <taxon>Ascomycota</taxon>
        <taxon>Pezizomycotina</taxon>
        <taxon>Sordariomycetes</taxon>
        <taxon>Sordariomycetidae</taxon>
        <taxon>Sordariales</taxon>
        <taxon>Chaetomiaceae</taxon>
        <taxon>Dichotomopilus</taxon>
    </lineage>
</organism>
<evidence type="ECO:0000256" key="1">
    <source>
        <dbReference type="SAM" id="MobiDB-lite"/>
    </source>
</evidence>
<reference evidence="2" key="1">
    <citation type="journal article" date="2023" name="Mol. Phylogenet. Evol.">
        <title>Genome-scale phylogeny and comparative genomics of the fungal order Sordariales.</title>
        <authorList>
            <person name="Hensen N."/>
            <person name="Bonometti L."/>
            <person name="Westerberg I."/>
            <person name="Brannstrom I.O."/>
            <person name="Guillou S."/>
            <person name="Cros-Aarteil S."/>
            <person name="Calhoun S."/>
            <person name="Haridas S."/>
            <person name="Kuo A."/>
            <person name="Mondo S."/>
            <person name="Pangilinan J."/>
            <person name="Riley R."/>
            <person name="LaButti K."/>
            <person name="Andreopoulos B."/>
            <person name="Lipzen A."/>
            <person name="Chen C."/>
            <person name="Yan M."/>
            <person name="Daum C."/>
            <person name="Ng V."/>
            <person name="Clum A."/>
            <person name="Steindorff A."/>
            <person name="Ohm R.A."/>
            <person name="Martin F."/>
            <person name="Silar P."/>
            <person name="Natvig D.O."/>
            <person name="Lalanne C."/>
            <person name="Gautier V."/>
            <person name="Ament-Velasquez S.L."/>
            <person name="Kruys A."/>
            <person name="Hutchinson M.I."/>
            <person name="Powell A.J."/>
            <person name="Barry K."/>
            <person name="Miller A.N."/>
            <person name="Grigoriev I.V."/>
            <person name="Debuchy R."/>
            <person name="Gladieux P."/>
            <person name="Hiltunen Thoren M."/>
            <person name="Johannesson H."/>
        </authorList>
    </citation>
    <scope>NUCLEOTIDE SEQUENCE</scope>
    <source>
        <strain evidence="2">CBS 141.50</strain>
    </source>
</reference>
<reference evidence="2" key="2">
    <citation type="submission" date="2023-05" db="EMBL/GenBank/DDBJ databases">
        <authorList>
            <consortium name="Lawrence Berkeley National Laboratory"/>
            <person name="Steindorff A."/>
            <person name="Hensen N."/>
            <person name="Bonometti L."/>
            <person name="Westerberg I."/>
            <person name="Brannstrom I.O."/>
            <person name="Guillou S."/>
            <person name="Cros-Aarteil S."/>
            <person name="Calhoun S."/>
            <person name="Haridas S."/>
            <person name="Kuo A."/>
            <person name="Mondo S."/>
            <person name="Pangilinan J."/>
            <person name="Riley R."/>
            <person name="Labutti K."/>
            <person name="Andreopoulos B."/>
            <person name="Lipzen A."/>
            <person name="Chen C."/>
            <person name="Yanf M."/>
            <person name="Daum C."/>
            <person name="Ng V."/>
            <person name="Clum A."/>
            <person name="Ohm R."/>
            <person name="Martin F."/>
            <person name="Silar P."/>
            <person name="Natvig D."/>
            <person name="Lalanne C."/>
            <person name="Gautier V."/>
            <person name="Ament-Velasquez S.L."/>
            <person name="Kruys A."/>
            <person name="Hutchinson M.I."/>
            <person name="Powell A.J."/>
            <person name="Barry K."/>
            <person name="Miller A.N."/>
            <person name="Grigoriev I.V."/>
            <person name="Debuchy R."/>
            <person name="Gladieux P."/>
            <person name="Thoren M.H."/>
            <person name="Johannesson H."/>
        </authorList>
    </citation>
    <scope>NUCLEOTIDE SEQUENCE</scope>
    <source>
        <strain evidence="2">CBS 141.50</strain>
    </source>
</reference>
<name>A0AAN6UVI1_9PEZI</name>
<evidence type="ECO:0000313" key="3">
    <source>
        <dbReference type="Proteomes" id="UP001302676"/>
    </source>
</evidence>
<dbReference type="InterPro" id="IPR036020">
    <property type="entry name" value="WW_dom_sf"/>
</dbReference>
<evidence type="ECO:0000313" key="2">
    <source>
        <dbReference type="EMBL" id="KAK4139977.1"/>
    </source>
</evidence>
<feature type="region of interest" description="Disordered" evidence="1">
    <location>
        <begin position="105"/>
        <end position="147"/>
    </location>
</feature>
<feature type="region of interest" description="Disordered" evidence="1">
    <location>
        <begin position="1"/>
        <end position="58"/>
    </location>
</feature>
<gene>
    <name evidence="2" type="ORF">C8A04DRAFT_32474</name>
</gene>
<evidence type="ECO:0008006" key="4">
    <source>
        <dbReference type="Google" id="ProtNLM"/>
    </source>
</evidence>
<dbReference type="GeneID" id="87818720"/>
<sequence length="236" mass="26614">MTSHSDPPPSYNQAIGLTPHDTTEPPSSLPHQARNDIPPSSRRSMEDELRPLPPGWVRQFDADTQHQFFVDTTASPPRSIWHHPYDDEVYLDSLPVGERDRVKRELSGLRRSPSVADLEAEDTDVSDASSSVSHKQENGNNPPNRRTRLGRLLKDRLTNTTHAQRAATRARRAAAERDLYTQHRVLRKALLDAAESGQPQPLGRDEQGRELFLEPPGVVYPGVVNVRRLSPYWSEV</sequence>
<feature type="compositionally biased region" description="Pro residues" evidence="1">
    <location>
        <begin position="1"/>
        <end position="10"/>
    </location>
</feature>
<dbReference type="Gene3D" id="2.20.70.10">
    <property type="match status" value="1"/>
</dbReference>